<evidence type="ECO:0000313" key="6">
    <source>
        <dbReference type="EMBL" id="OMO57952.1"/>
    </source>
</evidence>
<dbReference type="PANTHER" id="PTHR22958:SF34">
    <property type="entry name" value="GLYCEROPHOSPHODIESTER PHOSPHODIESTERASE GDPD3"/>
    <property type="match status" value="1"/>
</dbReference>
<dbReference type="GO" id="GO:0006071">
    <property type="term" value="P:glycerol metabolic process"/>
    <property type="evidence" value="ECO:0007669"/>
    <property type="project" value="UniProtKB-KW"/>
</dbReference>
<name>A0A1R3GIP7_9ROSI</name>
<dbReference type="Proteomes" id="UP000187203">
    <property type="component" value="Unassembled WGS sequence"/>
</dbReference>
<evidence type="ECO:0000256" key="1">
    <source>
        <dbReference type="ARBA" id="ARBA00012247"/>
    </source>
</evidence>
<reference evidence="7" key="1">
    <citation type="submission" date="2013-09" db="EMBL/GenBank/DDBJ databases">
        <title>Corchorus olitorius genome sequencing.</title>
        <authorList>
            <person name="Alam M."/>
            <person name="Haque M.S."/>
            <person name="Islam M.S."/>
            <person name="Emdad E.M."/>
            <person name="Islam M.M."/>
            <person name="Ahmed B."/>
            <person name="Halim A."/>
            <person name="Hossen Q.M.M."/>
            <person name="Hossain M.Z."/>
            <person name="Ahmed R."/>
            <person name="Khan M.M."/>
            <person name="Islam R."/>
            <person name="Rashid M.M."/>
            <person name="Khan S.A."/>
            <person name="Rahman M.S."/>
            <person name="Alam M."/>
            <person name="Yahiya A.S."/>
            <person name="Khan M.S."/>
            <person name="Azam M.S."/>
            <person name="Haque T."/>
            <person name="Lashkar M.Z.H."/>
            <person name="Akhand A.I."/>
            <person name="Morshed G."/>
            <person name="Roy S."/>
            <person name="Uddin K.S."/>
            <person name="Rabeya T."/>
            <person name="Hossain A.S."/>
            <person name="Chowdhury A."/>
            <person name="Snigdha A.R."/>
            <person name="Mortoza M.S."/>
            <person name="Matin S.A."/>
            <person name="Hoque S.M.E."/>
            <person name="Islam M.K."/>
            <person name="Roy D.K."/>
            <person name="Haider R."/>
            <person name="Moosa M.M."/>
            <person name="Elias S.M."/>
            <person name="Hasan A.M."/>
            <person name="Jahan S."/>
            <person name="Shafiuddin M."/>
            <person name="Mahmood N."/>
            <person name="Shommy N.S."/>
        </authorList>
    </citation>
    <scope>NUCLEOTIDE SEQUENCE [LARGE SCALE GENOMIC DNA]</scope>
    <source>
        <strain evidence="7">cv. O-4</strain>
    </source>
</reference>
<evidence type="ECO:0000259" key="5">
    <source>
        <dbReference type="PROSITE" id="PS51704"/>
    </source>
</evidence>
<dbReference type="GO" id="GO:0046475">
    <property type="term" value="P:glycerophospholipid catabolic process"/>
    <property type="evidence" value="ECO:0007669"/>
    <property type="project" value="TreeGrafter"/>
</dbReference>
<feature type="domain" description="GP-PDE" evidence="5">
    <location>
        <begin position="49"/>
        <end position="301"/>
    </location>
</feature>
<dbReference type="EC" id="3.1.4.46" evidence="1"/>
<dbReference type="EMBL" id="AWUE01022470">
    <property type="protein sequence ID" value="OMO57952.1"/>
    <property type="molecule type" value="Genomic_DNA"/>
</dbReference>
<proteinExistence type="predicted"/>
<evidence type="ECO:0000256" key="3">
    <source>
        <dbReference type="ARBA" id="ARBA00022801"/>
    </source>
</evidence>
<dbReference type="PROSITE" id="PS51704">
    <property type="entry name" value="GP_PDE"/>
    <property type="match status" value="1"/>
</dbReference>
<dbReference type="InterPro" id="IPR051578">
    <property type="entry name" value="GDPD"/>
</dbReference>
<dbReference type="GO" id="GO:0008889">
    <property type="term" value="F:glycerophosphodiester phosphodiesterase activity"/>
    <property type="evidence" value="ECO:0007669"/>
    <property type="project" value="UniProtKB-EC"/>
</dbReference>
<protein>
    <recommendedName>
        <fullName evidence="1">glycerophosphodiester phosphodiesterase</fullName>
        <ecNumber evidence="1">3.1.4.46</ecNumber>
    </recommendedName>
</protein>
<gene>
    <name evidence="6" type="ORF">COLO4_34967</name>
</gene>
<evidence type="ECO:0000256" key="2">
    <source>
        <dbReference type="ARBA" id="ARBA00022798"/>
    </source>
</evidence>
<comment type="catalytic activity">
    <reaction evidence="4">
        <text>a sn-glycero-3-phosphodiester + H2O = an alcohol + sn-glycerol 3-phosphate + H(+)</text>
        <dbReference type="Rhea" id="RHEA:12969"/>
        <dbReference type="ChEBI" id="CHEBI:15377"/>
        <dbReference type="ChEBI" id="CHEBI:15378"/>
        <dbReference type="ChEBI" id="CHEBI:30879"/>
        <dbReference type="ChEBI" id="CHEBI:57597"/>
        <dbReference type="ChEBI" id="CHEBI:83408"/>
        <dbReference type="EC" id="3.1.4.46"/>
    </reaction>
</comment>
<keyword evidence="3" id="KW-0378">Hydrolase</keyword>
<dbReference type="OrthoDB" id="1058301at2759"/>
<organism evidence="6 7">
    <name type="scientific">Corchorus olitorius</name>
    <dbReference type="NCBI Taxonomy" id="93759"/>
    <lineage>
        <taxon>Eukaryota</taxon>
        <taxon>Viridiplantae</taxon>
        <taxon>Streptophyta</taxon>
        <taxon>Embryophyta</taxon>
        <taxon>Tracheophyta</taxon>
        <taxon>Spermatophyta</taxon>
        <taxon>Magnoliopsida</taxon>
        <taxon>eudicotyledons</taxon>
        <taxon>Gunneridae</taxon>
        <taxon>Pentapetalae</taxon>
        <taxon>rosids</taxon>
        <taxon>malvids</taxon>
        <taxon>Malvales</taxon>
        <taxon>Malvaceae</taxon>
        <taxon>Grewioideae</taxon>
        <taxon>Apeibeae</taxon>
        <taxon>Corchorus</taxon>
    </lineage>
</organism>
<comment type="caution">
    <text evidence="6">The sequence shown here is derived from an EMBL/GenBank/DDBJ whole genome shotgun (WGS) entry which is preliminary data.</text>
</comment>
<dbReference type="InterPro" id="IPR030395">
    <property type="entry name" value="GP_PDE_dom"/>
</dbReference>
<dbReference type="AlphaFoldDB" id="A0A1R3GIP7"/>
<accession>A0A1R3GIP7</accession>
<dbReference type="Gene3D" id="3.20.20.190">
    <property type="entry name" value="Phosphatidylinositol (PI) phosphodiesterase"/>
    <property type="match status" value="1"/>
</dbReference>
<evidence type="ECO:0000256" key="4">
    <source>
        <dbReference type="ARBA" id="ARBA00047512"/>
    </source>
</evidence>
<sequence length="301" mass="33894">MMALKAVHVSDVPNLDQVPENAALALCSTRFSTGVNEDEEKSGYKFDKFVVMGHRGSGMNMLQSADPRMKSIKENSILSFNEAAKFPIDFIEFDVQVTRDDCPVIYHDNFILHQDQGVIIEKRVTELTVAEFLSYGPQKENGKEGLGKKLFRKTKDGRIFEWKVEKDAPFCTLEEVFRNVDQSLGFNIELKFDDKIVYKEEELSHALEAILKVVLENAKGRPIMFSSFHPDAAQLVFFLTNGGCEIYADVRRNSLDEAIKLCLASGLQGIVSEVRAIFRNPGAVARIKESKLSLITYGQLK</sequence>
<dbReference type="SUPFAM" id="SSF51695">
    <property type="entry name" value="PLC-like phosphodiesterases"/>
    <property type="match status" value="1"/>
</dbReference>
<dbReference type="PANTHER" id="PTHR22958">
    <property type="entry name" value="GLYCEROPHOSPHORYL DIESTER PHOSPHODIESTERASE"/>
    <property type="match status" value="1"/>
</dbReference>
<dbReference type="Pfam" id="PF03009">
    <property type="entry name" value="GDPD"/>
    <property type="match status" value="1"/>
</dbReference>
<keyword evidence="2" id="KW-0319">Glycerol metabolism</keyword>
<dbReference type="InterPro" id="IPR017946">
    <property type="entry name" value="PLC-like_Pdiesterase_TIM-brl"/>
</dbReference>
<dbReference type="STRING" id="93759.A0A1R3GIP7"/>
<keyword evidence="7" id="KW-1185">Reference proteome</keyword>
<evidence type="ECO:0000313" key="7">
    <source>
        <dbReference type="Proteomes" id="UP000187203"/>
    </source>
</evidence>